<proteinExistence type="predicted"/>
<dbReference type="CDD" id="cd17689">
    <property type="entry name" value="RUN_SNX29"/>
    <property type="match status" value="1"/>
</dbReference>
<dbReference type="Proteomes" id="UP001152759">
    <property type="component" value="Chromosome 1"/>
</dbReference>
<gene>
    <name evidence="5" type="ORF">BEMITA_LOCUS2006</name>
</gene>
<name>A0A9P0C5F9_BEMTA</name>
<dbReference type="Gene3D" id="1.20.58.900">
    <property type="match status" value="1"/>
</dbReference>
<evidence type="ECO:0008006" key="7">
    <source>
        <dbReference type="Google" id="ProtNLM"/>
    </source>
</evidence>
<dbReference type="InterPro" id="IPR004012">
    <property type="entry name" value="Run_dom"/>
</dbReference>
<organism evidence="5 6">
    <name type="scientific">Bemisia tabaci</name>
    <name type="common">Sweetpotato whitefly</name>
    <name type="synonym">Aleurodes tabaci</name>
    <dbReference type="NCBI Taxonomy" id="7038"/>
    <lineage>
        <taxon>Eukaryota</taxon>
        <taxon>Metazoa</taxon>
        <taxon>Ecdysozoa</taxon>
        <taxon>Arthropoda</taxon>
        <taxon>Hexapoda</taxon>
        <taxon>Insecta</taxon>
        <taxon>Pterygota</taxon>
        <taxon>Neoptera</taxon>
        <taxon>Paraneoptera</taxon>
        <taxon>Hemiptera</taxon>
        <taxon>Sternorrhyncha</taxon>
        <taxon>Aleyrodoidea</taxon>
        <taxon>Aleyrodidae</taxon>
        <taxon>Aleyrodinae</taxon>
        <taxon>Bemisia</taxon>
    </lineage>
</organism>
<keyword evidence="6" id="KW-1185">Reference proteome</keyword>
<evidence type="ECO:0000313" key="6">
    <source>
        <dbReference type="Proteomes" id="UP001152759"/>
    </source>
</evidence>
<dbReference type="SMART" id="SM00312">
    <property type="entry name" value="PX"/>
    <property type="match status" value="1"/>
</dbReference>
<feature type="region of interest" description="Disordered" evidence="2">
    <location>
        <begin position="607"/>
        <end position="634"/>
    </location>
</feature>
<dbReference type="Pfam" id="PF00787">
    <property type="entry name" value="PX"/>
    <property type="match status" value="1"/>
</dbReference>
<evidence type="ECO:0000259" key="3">
    <source>
        <dbReference type="PROSITE" id="PS50195"/>
    </source>
</evidence>
<sequence>MKLMAAIVGTATSNASVQCDGKKLQENLQNAVKQCQSRYASRTELATELDHNVIVLCHCLEAILSHGLRPRLNSNKNGSVFQHVTNLVKELSNKDDNVVFWHFVSSLLTKHEYERYTALKHIWTDIGRGRAWLRSSLNEHSLERYLSSFIANTDRLQEFYQNDAFIRDSQLSAALLTTVSDLLPILFAINIDNAELNSSVPKNICANKTVDSEPVIISYPENINKLKERKRKTRNPIISFDDDNDLDHISSVTSHSSGTSCDGNTPINEVIPAVHVTKVESVEPESPTTLESEPEAAEEAALSEDCCKTSPPEKSLESSDVSLRTVNDVGLDLLIPIPSSSLMLSTLSTVTEETKSIELQDDDDFSEEERLKEENKDLSAQLESLKALKVDNQRLKTENEMLKHQLCNYVNAVRLLEKEEHNSTDEARLYEQKLVQVAEMHGELMELNSRLQRTLAIKDEIVKRLSDELTSLRGPLPSPDDVLAPSSLVNLWIPSAFLTGNVTDQHHVYQIHVRAGDDEWNVYRRYAQFFALCLDLKKKYPAISKFIFPPKKTLRKKRASLVNQRRGQLETWLRQVITHLLSTDPLLSSKHNLIITVPFLGENFCPSSDDRGSGSQSRNSDAANMSTTPQYMGL</sequence>
<feature type="compositionally biased region" description="Acidic residues" evidence="2">
    <location>
        <begin position="292"/>
        <end position="302"/>
    </location>
</feature>
<dbReference type="Pfam" id="PF02759">
    <property type="entry name" value="RUN"/>
    <property type="match status" value="1"/>
</dbReference>
<dbReference type="GO" id="GO:0035091">
    <property type="term" value="F:phosphatidylinositol binding"/>
    <property type="evidence" value="ECO:0007669"/>
    <property type="project" value="InterPro"/>
</dbReference>
<feature type="domain" description="PX" evidence="3">
    <location>
        <begin position="487"/>
        <end position="611"/>
    </location>
</feature>
<dbReference type="InterPro" id="IPR036871">
    <property type="entry name" value="PX_dom_sf"/>
</dbReference>
<dbReference type="PANTHER" id="PTHR47194:SF3">
    <property type="entry name" value="SORTING NEXIN 29"/>
    <property type="match status" value="1"/>
</dbReference>
<feature type="coiled-coil region" evidence="1">
    <location>
        <begin position="368"/>
        <end position="405"/>
    </location>
</feature>
<dbReference type="SUPFAM" id="SSF64268">
    <property type="entry name" value="PX domain"/>
    <property type="match status" value="1"/>
</dbReference>
<dbReference type="AlphaFoldDB" id="A0A9P0C5F9"/>
<accession>A0A9P0C5F9</accession>
<evidence type="ECO:0000256" key="2">
    <source>
        <dbReference type="SAM" id="MobiDB-lite"/>
    </source>
</evidence>
<dbReference type="KEGG" id="btab:109044002"/>
<dbReference type="PANTHER" id="PTHR47194">
    <property type="entry name" value="SORTING NEXIN-29-RELATED"/>
    <property type="match status" value="1"/>
</dbReference>
<feature type="compositionally biased region" description="Polar residues" evidence="2">
    <location>
        <begin position="622"/>
        <end position="634"/>
    </location>
</feature>
<dbReference type="InterPro" id="IPR001683">
    <property type="entry name" value="PX_dom"/>
</dbReference>
<evidence type="ECO:0000259" key="4">
    <source>
        <dbReference type="PROSITE" id="PS50826"/>
    </source>
</evidence>
<feature type="region of interest" description="Disordered" evidence="2">
    <location>
        <begin position="280"/>
        <end position="320"/>
    </location>
</feature>
<dbReference type="InterPro" id="IPR047329">
    <property type="entry name" value="RUN_SNX29"/>
</dbReference>
<feature type="domain" description="RUN" evidence="4">
    <location>
        <begin position="47"/>
        <end position="194"/>
    </location>
</feature>
<dbReference type="PROSITE" id="PS50195">
    <property type="entry name" value="PX"/>
    <property type="match status" value="1"/>
</dbReference>
<keyword evidence="1" id="KW-0175">Coiled coil</keyword>
<evidence type="ECO:0000313" key="5">
    <source>
        <dbReference type="EMBL" id="CAH0754853.1"/>
    </source>
</evidence>
<reference evidence="5" key="1">
    <citation type="submission" date="2021-12" db="EMBL/GenBank/DDBJ databases">
        <authorList>
            <person name="King R."/>
        </authorList>
    </citation>
    <scope>NUCLEOTIDE SEQUENCE</scope>
</reference>
<evidence type="ECO:0000256" key="1">
    <source>
        <dbReference type="SAM" id="Coils"/>
    </source>
</evidence>
<dbReference type="InterPro" id="IPR037213">
    <property type="entry name" value="Run_dom_sf"/>
</dbReference>
<protein>
    <recommendedName>
        <fullName evidence="7">Sorting nexin-29</fullName>
    </recommendedName>
</protein>
<dbReference type="Gene3D" id="3.30.1520.10">
    <property type="entry name" value="Phox-like domain"/>
    <property type="match status" value="1"/>
</dbReference>
<dbReference type="EMBL" id="OU963862">
    <property type="protein sequence ID" value="CAH0754853.1"/>
    <property type="molecule type" value="Genomic_DNA"/>
</dbReference>
<dbReference type="PROSITE" id="PS50826">
    <property type="entry name" value="RUN"/>
    <property type="match status" value="1"/>
</dbReference>
<dbReference type="SMART" id="SM00593">
    <property type="entry name" value="RUN"/>
    <property type="match status" value="1"/>
</dbReference>
<dbReference type="SUPFAM" id="SSF140741">
    <property type="entry name" value="RUN domain-like"/>
    <property type="match status" value="1"/>
</dbReference>